<comment type="subcellular location">
    <subcellularLocation>
        <location evidence="2">Cytoplasm</location>
    </subcellularLocation>
</comment>
<keyword evidence="9 12" id="KW-0808">Transferase</keyword>
<dbReference type="SUPFAM" id="SSF53271">
    <property type="entry name" value="PRTase-like"/>
    <property type="match status" value="1"/>
</dbReference>
<dbReference type="Proteomes" id="UP000192257">
    <property type="component" value="Unassembled WGS sequence"/>
</dbReference>
<protein>
    <recommendedName>
        <fullName evidence="6">adenine phosphoribosyltransferase</fullName>
        <ecNumber evidence="6">2.4.2.7</ecNumber>
    </recommendedName>
</protein>
<evidence type="ECO:0000256" key="3">
    <source>
        <dbReference type="ARBA" id="ARBA00004659"/>
    </source>
</evidence>
<organism evidence="12 13">
    <name type="scientific">Trypanosoma theileri</name>
    <dbReference type="NCBI Taxonomy" id="67003"/>
    <lineage>
        <taxon>Eukaryota</taxon>
        <taxon>Discoba</taxon>
        <taxon>Euglenozoa</taxon>
        <taxon>Kinetoplastea</taxon>
        <taxon>Metakinetoplastina</taxon>
        <taxon>Trypanosomatida</taxon>
        <taxon>Trypanosomatidae</taxon>
        <taxon>Trypanosoma</taxon>
    </lineage>
</organism>
<comment type="subunit">
    <text evidence="5">Homodimer.</text>
</comment>
<dbReference type="AlphaFoldDB" id="A0A1X0NSL0"/>
<dbReference type="InterPro" id="IPR000836">
    <property type="entry name" value="PRTase_dom"/>
</dbReference>
<keyword evidence="10" id="KW-0660">Purine salvage</keyword>
<name>A0A1X0NSL0_9TRYP</name>
<dbReference type="STRING" id="67003.A0A1X0NSL0"/>
<accession>A0A1X0NSL0</accession>
<evidence type="ECO:0000313" key="13">
    <source>
        <dbReference type="Proteomes" id="UP000192257"/>
    </source>
</evidence>
<evidence type="ECO:0000256" key="2">
    <source>
        <dbReference type="ARBA" id="ARBA00004496"/>
    </source>
</evidence>
<evidence type="ECO:0000256" key="4">
    <source>
        <dbReference type="ARBA" id="ARBA00008391"/>
    </source>
</evidence>
<feature type="domain" description="Phosphoribosyltransferase" evidence="11">
    <location>
        <begin position="45"/>
        <end position="176"/>
    </location>
</feature>
<evidence type="ECO:0000256" key="9">
    <source>
        <dbReference type="ARBA" id="ARBA00022679"/>
    </source>
</evidence>
<comment type="catalytic activity">
    <reaction evidence="1">
        <text>AMP + diphosphate = 5-phospho-alpha-D-ribose 1-diphosphate + adenine</text>
        <dbReference type="Rhea" id="RHEA:16609"/>
        <dbReference type="ChEBI" id="CHEBI:16708"/>
        <dbReference type="ChEBI" id="CHEBI:33019"/>
        <dbReference type="ChEBI" id="CHEBI:58017"/>
        <dbReference type="ChEBI" id="CHEBI:456215"/>
        <dbReference type="EC" id="2.4.2.7"/>
    </reaction>
</comment>
<dbReference type="GeneID" id="39986913"/>
<keyword evidence="8 12" id="KW-0328">Glycosyltransferase</keyword>
<keyword evidence="13" id="KW-1185">Reference proteome</keyword>
<comment type="similarity">
    <text evidence="4">Belongs to the purine/pyrimidine phosphoribosyltransferase family.</text>
</comment>
<gene>
    <name evidence="12" type="ORF">TM35_000212830</name>
</gene>
<dbReference type="GO" id="GO:0006166">
    <property type="term" value="P:purine ribonucleoside salvage"/>
    <property type="evidence" value="ECO:0007669"/>
    <property type="project" value="UniProtKB-KW"/>
</dbReference>
<evidence type="ECO:0000256" key="7">
    <source>
        <dbReference type="ARBA" id="ARBA00022490"/>
    </source>
</evidence>
<dbReference type="OrthoDB" id="363185at2759"/>
<evidence type="ECO:0000256" key="10">
    <source>
        <dbReference type="ARBA" id="ARBA00022726"/>
    </source>
</evidence>
<evidence type="ECO:0000256" key="1">
    <source>
        <dbReference type="ARBA" id="ARBA00000868"/>
    </source>
</evidence>
<keyword evidence="7" id="KW-0963">Cytoplasm</keyword>
<dbReference type="Gene3D" id="3.40.50.2020">
    <property type="match status" value="1"/>
</dbReference>
<dbReference type="PANTHER" id="PTHR11776:SF7">
    <property type="entry name" value="PHOSPHORIBOSYLTRANSFERASE DOMAIN-CONTAINING PROTEIN"/>
    <property type="match status" value="1"/>
</dbReference>
<dbReference type="Pfam" id="PF00156">
    <property type="entry name" value="Pribosyltran"/>
    <property type="match status" value="1"/>
</dbReference>
<comment type="caution">
    <text evidence="12">The sequence shown here is derived from an EMBL/GenBank/DDBJ whole genome shotgun (WGS) entry which is preliminary data.</text>
</comment>
<dbReference type="GO" id="GO:0003999">
    <property type="term" value="F:adenine phosphoribosyltransferase activity"/>
    <property type="evidence" value="ECO:0007669"/>
    <property type="project" value="UniProtKB-EC"/>
</dbReference>
<reference evidence="12 13" key="1">
    <citation type="submission" date="2017-03" db="EMBL/GenBank/DDBJ databases">
        <title>An alternative strategy for trypanosome survival in the mammalian bloodstream revealed through genome and transcriptome analysis of the ubiquitous bovine parasite Trypanosoma (Megatrypanum) theileri.</title>
        <authorList>
            <person name="Kelly S."/>
            <person name="Ivens A."/>
            <person name="Mott A."/>
            <person name="O'Neill E."/>
            <person name="Emms D."/>
            <person name="Macleod O."/>
            <person name="Voorheis P."/>
            <person name="Matthews J."/>
            <person name="Matthews K."/>
            <person name="Carrington M."/>
        </authorList>
    </citation>
    <scope>NUCLEOTIDE SEQUENCE [LARGE SCALE GENOMIC DNA]</scope>
    <source>
        <strain evidence="12">Edinburgh</strain>
    </source>
</reference>
<evidence type="ECO:0000259" key="11">
    <source>
        <dbReference type="Pfam" id="PF00156"/>
    </source>
</evidence>
<dbReference type="EMBL" id="NBCO01000021">
    <property type="protein sequence ID" value="ORC87677.1"/>
    <property type="molecule type" value="Genomic_DNA"/>
</dbReference>
<dbReference type="PANTHER" id="PTHR11776">
    <property type="entry name" value="ADENINE PHOSPHORIBOSYLTRANSFERASE"/>
    <property type="match status" value="1"/>
</dbReference>
<evidence type="ECO:0000256" key="8">
    <source>
        <dbReference type="ARBA" id="ARBA00022676"/>
    </source>
</evidence>
<dbReference type="EC" id="2.4.2.7" evidence="6"/>
<evidence type="ECO:0000256" key="5">
    <source>
        <dbReference type="ARBA" id="ARBA00011738"/>
    </source>
</evidence>
<dbReference type="InterPro" id="IPR050120">
    <property type="entry name" value="Adenine_PRTase"/>
</dbReference>
<dbReference type="CDD" id="cd06223">
    <property type="entry name" value="PRTases_typeI"/>
    <property type="match status" value="1"/>
</dbReference>
<dbReference type="GO" id="GO:0005737">
    <property type="term" value="C:cytoplasm"/>
    <property type="evidence" value="ECO:0007669"/>
    <property type="project" value="UniProtKB-SubCell"/>
</dbReference>
<evidence type="ECO:0000256" key="6">
    <source>
        <dbReference type="ARBA" id="ARBA00011893"/>
    </source>
</evidence>
<dbReference type="RefSeq" id="XP_028881743.1">
    <property type="nucleotide sequence ID" value="XM_029027133.1"/>
</dbReference>
<comment type="pathway">
    <text evidence="3">Purine metabolism; AMP biosynthesis via salvage pathway; AMP from adenine: step 1/1.</text>
</comment>
<evidence type="ECO:0000313" key="12">
    <source>
        <dbReference type="EMBL" id="ORC87677.1"/>
    </source>
</evidence>
<proteinExistence type="inferred from homology"/>
<dbReference type="VEuPathDB" id="TriTrypDB:TM35_000212830"/>
<sequence>MALVEITPYNYTLARNSPLHAQIQKAYRWYSPKFSPHDVPRFADVGSITENPLVMRSIRDFLVQRYKSFPQPPTHIMGFDARGFLFGPLIAVELGIPFVLMRKANKNAGVLIKSEPYEKEYKEVEPEVMTIRLGSIDKNSRVVLVDDVLATGGTALSGLQLAEASGATVLEVVSLLQLTFLKGVELSHSYRNGRYSKIPFFSFVDETALTDENCGDLLNYTGKRAISCSEALSKL</sequence>
<dbReference type="InterPro" id="IPR029057">
    <property type="entry name" value="PRTase-like"/>
</dbReference>